<reference evidence="2" key="1">
    <citation type="submission" date="2021-05" db="EMBL/GenBank/DDBJ databases">
        <title>The genome of the haptophyte Pavlova lutheri (Diacronema luteri, Pavlovales) - a model for lipid biosynthesis in eukaryotic algae.</title>
        <authorList>
            <person name="Hulatt C.J."/>
            <person name="Posewitz M.C."/>
        </authorList>
    </citation>
    <scope>NUCLEOTIDE SEQUENCE</scope>
    <source>
        <strain evidence="2">NIVA-4/92</strain>
    </source>
</reference>
<evidence type="ECO:0000256" key="1">
    <source>
        <dbReference type="SAM" id="Phobius"/>
    </source>
</evidence>
<keyword evidence="1" id="KW-0812">Transmembrane</keyword>
<evidence type="ECO:0000313" key="3">
    <source>
        <dbReference type="Proteomes" id="UP000751190"/>
    </source>
</evidence>
<name>A0A8J5XJR8_DIALT</name>
<dbReference type="OrthoDB" id="10397021at2759"/>
<comment type="caution">
    <text evidence="2">The sequence shown here is derived from an EMBL/GenBank/DDBJ whole genome shotgun (WGS) entry which is preliminary data.</text>
</comment>
<evidence type="ECO:0000313" key="2">
    <source>
        <dbReference type="EMBL" id="KAG8465642.1"/>
    </source>
</evidence>
<protein>
    <recommendedName>
        <fullName evidence="4">Cytochrome c oxidase subunit VIIc</fullName>
    </recommendedName>
</protein>
<sequence length="68" mass="7670">MVFALTTRAQTLARRGLRHGHNYPSFEHHADWAKNKWKPAAFVFGFASIGLIVPAFGISFAQWKAKRG</sequence>
<accession>A0A8J5XJR8</accession>
<dbReference type="Proteomes" id="UP000751190">
    <property type="component" value="Unassembled WGS sequence"/>
</dbReference>
<evidence type="ECO:0008006" key="4">
    <source>
        <dbReference type="Google" id="ProtNLM"/>
    </source>
</evidence>
<gene>
    <name evidence="2" type="ORF">KFE25_002949</name>
</gene>
<keyword evidence="3" id="KW-1185">Reference proteome</keyword>
<dbReference type="EMBL" id="JAGTXO010000010">
    <property type="protein sequence ID" value="KAG8465642.1"/>
    <property type="molecule type" value="Genomic_DNA"/>
</dbReference>
<feature type="transmembrane region" description="Helical" evidence="1">
    <location>
        <begin position="40"/>
        <end position="61"/>
    </location>
</feature>
<organism evidence="2 3">
    <name type="scientific">Diacronema lutheri</name>
    <name type="common">Unicellular marine alga</name>
    <name type="synonym">Monochrysis lutheri</name>
    <dbReference type="NCBI Taxonomy" id="2081491"/>
    <lineage>
        <taxon>Eukaryota</taxon>
        <taxon>Haptista</taxon>
        <taxon>Haptophyta</taxon>
        <taxon>Pavlovophyceae</taxon>
        <taxon>Pavlovales</taxon>
        <taxon>Pavlovaceae</taxon>
        <taxon>Diacronema</taxon>
    </lineage>
</organism>
<proteinExistence type="predicted"/>
<dbReference type="AlphaFoldDB" id="A0A8J5XJR8"/>
<keyword evidence="1" id="KW-1133">Transmembrane helix</keyword>
<keyword evidence="1" id="KW-0472">Membrane</keyword>